<evidence type="ECO:0000259" key="4">
    <source>
        <dbReference type="Pfam" id="PF24883"/>
    </source>
</evidence>
<comment type="caution">
    <text evidence="5">The sequence shown here is derived from an EMBL/GenBank/DDBJ whole genome shotgun (WGS) entry which is preliminary data.</text>
</comment>
<dbReference type="PANTHER" id="PTHR19879:SF9">
    <property type="entry name" value="TRANSCRIPTION INITIATION FACTOR TFIID SUBUNIT 5"/>
    <property type="match status" value="1"/>
</dbReference>
<dbReference type="Pfam" id="PF24883">
    <property type="entry name" value="NPHP3_N"/>
    <property type="match status" value="1"/>
</dbReference>
<dbReference type="Pfam" id="PF00400">
    <property type="entry name" value="WD40"/>
    <property type="match status" value="7"/>
</dbReference>
<dbReference type="Gene3D" id="3.40.50.300">
    <property type="entry name" value="P-loop containing nucleotide triphosphate hydrolases"/>
    <property type="match status" value="1"/>
</dbReference>
<name>A0ABR0SYV9_9HYPO</name>
<dbReference type="InterPro" id="IPR001680">
    <property type="entry name" value="WD40_rpt"/>
</dbReference>
<feature type="repeat" description="WD" evidence="3">
    <location>
        <begin position="1160"/>
        <end position="1201"/>
    </location>
</feature>
<dbReference type="InterPro" id="IPR011047">
    <property type="entry name" value="Quinoprotein_ADH-like_sf"/>
</dbReference>
<dbReference type="InterPro" id="IPR020472">
    <property type="entry name" value="WD40_PAC1"/>
</dbReference>
<evidence type="ECO:0000256" key="1">
    <source>
        <dbReference type="ARBA" id="ARBA00022574"/>
    </source>
</evidence>
<dbReference type="SMART" id="SM00320">
    <property type="entry name" value="WD40"/>
    <property type="match status" value="10"/>
</dbReference>
<feature type="repeat" description="WD" evidence="3">
    <location>
        <begin position="625"/>
        <end position="666"/>
    </location>
</feature>
<sequence>MRGNPGNRDISNCSFGDHARVHQNNISVHSPPPISALGGLSEATFNSAGRQHEPRCLSDTRVEILSEIRTWADREDENRMFWLSGMAGTGKSTISLTVAQEYHNKKRLAASFFFTRDGGSLASTKHFAVTIAAQLAEVSPELRTHINASIKSNPRITGLGLYDQWEKLVLEPLARLNLGAFSEPYLLVVDALDECDNQDDIALLTQCLAATALNSIPLRVFITSRPYQHINYTFTRITPKAHDLILHVIEPSIINKDLEIYYQHNINKISQQLGLDDLVVTHETIQILVQQSQGLFIHAATAFAIEARKSLDQIYMTVLKYALETGLNTEEKDEIQRNFHPIVGSIVTTFDTMDLTTLTTLIKEPKANIIPLLDRLQSVLDVNTSEKTSRHIKVLHPSFRDFLLDPDRCTRTMFSINSKKAHCYLYNCCLRIMSEHLQRKNVCSLQRPGIRLVDVSRSDVDRHIPAVVQYACSYWIHHLKQSDVDPVQPDILDFFQTRFLFWTETLALIGRLSEGVAMVRLLDSLLSENDSSRGSLGRWEKITATFSRKSVDNVPSSLSAIVHDAKRFLLSHSSIIEEAPLQLYCSALIFSPRRSIIRQLYENQIPDWVLSAPYLRETWSPYLQFLHHSGVVLAVAFSPNGKLIASGCHDGQVYIWDAITGANQRIPLGHSDQIRSVLFSSDSKLVLLGSLDATIRLWNSATGKELLALQHTGSVLTAAFSPDSRLAVSLCLDGKVCMWDVSMGAEQWVVQETDPIRGIAFSPDGKEVAYGCGNKIQLLDSASGVRLGTLRGKLADQTISVDFSPDGRFIVSGTGNRIELWSAETRVKQRDMATGFLLFLKPAKNVIVKFSPNGKFIAAAIGEKIHLWDVASGAKSGEFSQPIEPFRRSDLTWYSMAFSHDGRFIAAGSADRMIRLWDAAIRTTGSSMIRAQQYWKSDISVSPDGKHTVFYYKNKCQLWDTQTGARLWVHKFKGLEYIKSVQFSPDTKVVAAVWEIDASAVWERSAAVCGWVLLDAQSGAVLHPRGWYLELRSGIIQFSPNSNIIATAWSAPFLNTITLSDVRSRKAMHRVELYTIKEDQIRCPHISFSPDSELLVCGDIRGVIQIWRAETGAVLHTLEDISTGISALRFSPNTNAFAVGSYGGTIILLDASAGWRIHNLEGHSGSVTAINFIRDGNVIASASEDMTVRVWDAATGATIHTINVNVPVYNMSPSSCNDHLITARGWIKKDTEDVIFLPPDYRKRIDFVAGTTIAFSVPQASTVKDVLGAPYRTFLRLNASKNLMRKAEREGIIPNELSS</sequence>
<keyword evidence="2" id="KW-0677">Repeat</keyword>
<dbReference type="SUPFAM" id="SSF50998">
    <property type="entry name" value="Quinoprotein alcohol dehydrogenase-like"/>
    <property type="match status" value="2"/>
</dbReference>
<dbReference type="SUPFAM" id="SSF52540">
    <property type="entry name" value="P-loop containing nucleoside triphosphate hydrolases"/>
    <property type="match status" value="1"/>
</dbReference>
<dbReference type="InterPro" id="IPR027417">
    <property type="entry name" value="P-loop_NTPase"/>
</dbReference>
<dbReference type="PRINTS" id="PR00320">
    <property type="entry name" value="GPROTEINBRPT"/>
</dbReference>
<reference evidence="5 6" key="1">
    <citation type="submission" date="2024-01" db="EMBL/GenBank/DDBJ databases">
        <title>Complete genome of Cladobotryum mycophilum ATHUM6906.</title>
        <authorList>
            <person name="Christinaki A.C."/>
            <person name="Myridakis A.I."/>
            <person name="Kouvelis V.N."/>
        </authorList>
    </citation>
    <scope>NUCLEOTIDE SEQUENCE [LARGE SCALE GENOMIC DNA]</scope>
    <source>
        <strain evidence="5 6">ATHUM6906</strain>
    </source>
</reference>
<dbReference type="PROSITE" id="PS00678">
    <property type="entry name" value="WD_REPEATS_1"/>
    <property type="match status" value="2"/>
</dbReference>
<dbReference type="InterPro" id="IPR056884">
    <property type="entry name" value="NPHP3-like_N"/>
</dbReference>
<keyword evidence="6" id="KW-1185">Reference proteome</keyword>
<dbReference type="InterPro" id="IPR019775">
    <property type="entry name" value="WD40_repeat_CS"/>
</dbReference>
<dbReference type="PROSITE" id="PS50082">
    <property type="entry name" value="WD_REPEATS_2"/>
    <property type="match status" value="6"/>
</dbReference>
<dbReference type="Proteomes" id="UP001338125">
    <property type="component" value="Unassembled WGS sequence"/>
</dbReference>
<organism evidence="5 6">
    <name type="scientific">Cladobotryum mycophilum</name>
    <dbReference type="NCBI Taxonomy" id="491253"/>
    <lineage>
        <taxon>Eukaryota</taxon>
        <taxon>Fungi</taxon>
        <taxon>Dikarya</taxon>
        <taxon>Ascomycota</taxon>
        <taxon>Pezizomycotina</taxon>
        <taxon>Sordariomycetes</taxon>
        <taxon>Hypocreomycetidae</taxon>
        <taxon>Hypocreales</taxon>
        <taxon>Hypocreaceae</taxon>
        <taxon>Cladobotryum</taxon>
    </lineage>
</organism>
<evidence type="ECO:0000313" key="6">
    <source>
        <dbReference type="Proteomes" id="UP001338125"/>
    </source>
</evidence>
<dbReference type="EMBL" id="JAVFKD010000002">
    <property type="protein sequence ID" value="KAK5997067.1"/>
    <property type="molecule type" value="Genomic_DNA"/>
</dbReference>
<proteinExistence type="predicted"/>
<keyword evidence="1 3" id="KW-0853">WD repeat</keyword>
<gene>
    <name evidence="5" type="ORF">PT974_02418</name>
</gene>
<dbReference type="Gene3D" id="2.130.10.10">
    <property type="entry name" value="YVTN repeat-like/Quinoprotein amine dehydrogenase"/>
    <property type="match status" value="3"/>
</dbReference>
<feature type="repeat" description="WD" evidence="3">
    <location>
        <begin position="708"/>
        <end position="742"/>
    </location>
</feature>
<protein>
    <submittedName>
        <fullName evidence="5">Vegetative incompatibility HET-E-1-like protein</fullName>
    </submittedName>
</protein>
<feature type="repeat" description="WD" evidence="3">
    <location>
        <begin position="667"/>
        <end position="708"/>
    </location>
</feature>
<dbReference type="InterPro" id="IPR015943">
    <property type="entry name" value="WD40/YVTN_repeat-like_dom_sf"/>
</dbReference>
<dbReference type="PANTHER" id="PTHR19879">
    <property type="entry name" value="TRANSCRIPTION INITIATION FACTOR TFIID"/>
    <property type="match status" value="1"/>
</dbReference>
<evidence type="ECO:0000256" key="2">
    <source>
        <dbReference type="ARBA" id="ARBA00022737"/>
    </source>
</evidence>
<dbReference type="PROSITE" id="PS50294">
    <property type="entry name" value="WD_REPEATS_REGION"/>
    <property type="match status" value="5"/>
</dbReference>
<accession>A0ABR0SYV9</accession>
<feature type="domain" description="Nephrocystin 3-like N-terminal" evidence="4">
    <location>
        <begin position="66"/>
        <end position="225"/>
    </location>
</feature>
<evidence type="ECO:0000256" key="3">
    <source>
        <dbReference type="PROSITE-ProRule" id="PRU00221"/>
    </source>
</evidence>
<feature type="repeat" description="WD" evidence="3">
    <location>
        <begin position="895"/>
        <end position="918"/>
    </location>
</feature>
<feature type="repeat" description="WD" evidence="3">
    <location>
        <begin position="1086"/>
        <end position="1117"/>
    </location>
</feature>
<evidence type="ECO:0000313" key="5">
    <source>
        <dbReference type="EMBL" id="KAK5997067.1"/>
    </source>
</evidence>
<dbReference type="CDD" id="cd00200">
    <property type="entry name" value="WD40"/>
    <property type="match status" value="1"/>
</dbReference>